<dbReference type="InterPro" id="IPR047127">
    <property type="entry name" value="MutT-like"/>
</dbReference>
<dbReference type="PROSITE" id="PS51462">
    <property type="entry name" value="NUDIX"/>
    <property type="match status" value="1"/>
</dbReference>
<gene>
    <name evidence="19" type="ORF">BTO13_08105</name>
</gene>
<proteinExistence type="inferred from homology"/>
<accession>A0A2S7WC60</accession>
<evidence type="ECO:0000256" key="5">
    <source>
        <dbReference type="ARBA" id="ARBA00022723"/>
    </source>
</evidence>
<dbReference type="OrthoDB" id="9810648at2"/>
<evidence type="ECO:0000256" key="7">
    <source>
        <dbReference type="ARBA" id="ARBA00022801"/>
    </source>
</evidence>
<evidence type="ECO:0000313" key="20">
    <source>
        <dbReference type="Proteomes" id="UP000237608"/>
    </source>
</evidence>
<dbReference type="RefSeq" id="WP_105046351.1">
    <property type="nucleotide sequence ID" value="NZ_CP150662.1"/>
</dbReference>
<keyword evidence="20" id="KW-1185">Reference proteome</keyword>
<dbReference type="EMBL" id="MSCL01000001">
    <property type="protein sequence ID" value="PQJ75210.1"/>
    <property type="molecule type" value="Genomic_DNA"/>
</dbReference>
<evidence type="ECO:0000256" key="12">
    <source>
        <dbReference type="ARBA" id="ARBA00038905"/>
    </source>
</evidence>
<dbReference type="InterPro" id="IPR000086">
    <property type="entry name" value="NUDIX_hydrolase_dom"/>
</dbReference>
<dbReference type="GO" id="GO:0008413">
    <property type="term" value="F:8-oxo-7,8-dihydroguanosine triphosphate pyrophosphatase activity"/>
    <property type="evidence" value="ECO:0007669"/>
    <property type="project" value="TreeGrafter"/>
</dbReference>
<keyword evidence="6" id="KW-0227">DNA damage</keyword>
<evidence type="ECO:0000256" key="6">
    <source>
        <dbReference type="ARBA" id="ARBA00022763"/>
    </source>
</evidence>
<evidence type="ECO:0000256" key="3">
    <source>
        <dbReference type="ARBA" id="ARBA00022457"/>
    </source>
</evidence>
<comment type="similarity">
    <text evidence="2 17">Belongs to the Nudix hydrolase family.</text>
</comment>
<keyword evidence="9" id="KW-0234">DNA repair</keyword>
<dbReference type="GO" id="GO:0035539">
    <property type="term" value="F:8-oxo-7,8-dihydrodeoxyguanosine triphosphate pyrophosphatase activity"/>
    <property type="evidence" value="ECO:0007669"/>
    <property type="project" value="UniProtKB-EC"/>
</dbReference>
<dbReference type="InterPro" id="IPR015797">
    <property type="entry name" value="NUDIX_hydrolase-like_dom_sf"/>
</dbReference>
<dbReference type="PROSITE" id="PS00893">
    <property type="entry name" value="NUDIX_BOX"/>
    <property type="match status" value="1"/>
</dbReference>
<evidence type="ECO:0000256" key="14">
    <source>
        <dbReference type="ARBA" id="ARBA00041592"/>
    </source>
</evidence>
<dbReference type="PANTHER" id="PTHR47707:SF1">
    <property type="entry name" value="NUDIX HYDROLASE FAMILY PROTEIN"/>
    <property type="match status" value="1"/>
</dbReference>
<evidence type="ECO:0000256" key="15">
    <source>
        <dbReference type="ARBA" id="ARBA00041979"/>
    </source>
</evidence>
<dbReference type="CDD" id="cd03425">
    <property type="entry name" value="NUDIX_MutT_NudA_like"/>
    <property type="match status" value="1"/>
</dbReference>
<dbReference type="Gene3D" id="3.90.79.10">
    <property type="entry name" value="Nucleoside Triphosphate Pyrophosphohydrolase"/>
    <property type="match status" value="1"/>
</dbReference>
<keyword evidence="8" id="KW-0460">Magnesium</keyword>
<dbReference type="GO" id="GO:0046872">
    <property type="term" value="F:metal ion binding"/>
    <property type="evidence" value="ECO:0007669"/>
    <property type="project" value="UniProtKB-KW"/>
</dbReference>
<keyword evidence="3" id="KW-0515">Mutator protein</keyword>
<dbReference type="Proteomes" id="UP000237608">
    <property type="component" value="Unassembled WGS sequence"/>
</dbReference>
<dbReference type="GO" id="GO:0006281">
    <property type="term" value="P:DNA repair"/>
    <property type="evidence" value="ECO:0007669"/>
    <property type="project" value="UniProtKB-KW"/>
</dbReference>
<evidence type="ECO:0000256" key="8">
    <source>
        <dbReference type="ARBA" id="ARBA00022842"/>
    </source>
</evidence>
<keyword evidence="4" id="KW-0235">DNA replication</keyword>
<dbReference type="GO" id="GO:0044715">
    <property type="term" value="F:8-oxo-dGDP phosphatase activity"/>
    <property type="evidence" value="ECO:0007669"/>
    <property type="project" value="TreeGrafter"/>
</dbReference>
<evidence type="ECO:0000256" key="17">
    <source>
        <dbReference type="RuleBase" id="RU003476"/>
    </source>
</evidence>
<dbReference type="InterPro" id="IPR020084">
    <property type="entry name" value="NUDIX_hydrolase_CS"/>
</dbReference>
<dbReference type="GO" id="GO:0044716">
    <property type="term" value="F:8-oxo-GDP phosphatase activity"/>
    <property type="evidence" value="ECO:0007669"/>
    <property type="project" value="TreeGrafter"/>
</dbReference>
<protein>
    <recommendedName>
        <fullName evidence="13">8-oxo-dGTP diphosphatase</fullName>
        <ecNumber evidence="12">3.6.1.55</ecNumber>
    </recommendedName>
    <alternativeName>
        <fullName evidence="16">7,8-dihydro-8-oxoguanine-triphosphatase</fullName>
    </alternativeName>
    <alternativeName>
        <fullName evidence="15">Mutator protein MutT</fullName>
    </alternativeName>
    <alternativeName>
        <fullName evidence="14">dGTP pyrophosphohydrolase</fullName>
    </alternativeName>
</protein>
<keyword evidence="5" id="KW-0479">Metal-binding</keyword>
<comment type="catalytic activity">
    <reaction evidence="11">
        <text>8-oxo-GTP + H2O = 8-oxo-GMP + diphosphate + H(+)</text>
        <dbReference type="Rhea" id="RHEA:67616"/>
        <dbReference type="ChEBI" id="CHEBI:15377"/>
        <dbReference type="ChEBI" id="CHEBI:15378"/>
        <dbReference type="ChEBI" id="CHEBI:33019"/>
        <dbReference type="ChEBI" id="CHEBI:143553"/>
        <dbReference type="ChEBI" id="CHEBI:145694"/>
    </reaction>
</comment>
<evidence type="ECO:0000256" key="2">
    <source>
        <dbReference type="ARBA" id="ARBA00005582"/>
    </source>
</evidence>
<dbReference type="SUPFAM" id="SSF55811">
    <property type="entry name" value="Nudix"/>
    <property type="match status" value="1"/>
</dbReference>
<dbReference type="GO" id="GO:0006260">
    <property type="term" value="P:DNA replication"/>
    <property type="evidence" value="ECO:0007669"/>
    <property type="project" value="UniProtKB-KW"/>
</dbReference>
<evidence type="ECO:0000256" key="16">
    <source>
        <dbReference type="ARBA" id="ARBA00042798"/>
    </source>
</evidence>
<evidence type="ECO:0000256" key="4">
    <source>
        <dbReference type="ARBA" id="ARBA00022705"/>
    </source>
</evidence>
<dbReference type="Pfam" id="PF00293">
    <property type="entry name" value="NUDIX"/>
    <property type="match status" value="1"/>
</dbReference>
<comment type="catalytic activity">
    <reaction evidence="10">
        <text>8-oxo-dGTP + H2O = 8-oxo-dGMP + diphosphate + H(+)</text>
        <dbReference type="Rhea" id="RHEA:31575"/>
        <dbReference type="ChEBI" id="CHEBI:15377"/>
        <dbReference type="ChEBI" id="CHEBI:15378"/>
        <dbReference type="ChEBI" id="CHEBI:33019"/>
        <dbReference type="ChEBI" id="CHEBI:63224"/>
        <dbReference type="ChEBI" id="CHEBI:77896"/>
        <dbReference type="EC" id="3.6.1.55"/>
    </reaction>
</comment>
<evidence type="ECO:0000256" key="9">
    <source>
        <dbReference type="ARBA" id="ARBA00023204"/>
    </source>
</evidence>
<keyword evidence="7 17" id="KW-0378">Hydrolase</keyword>
<dbReference type="EC" id="3.6.1.55" evidence="12"/>
<dbReference type="PANTHER" id="PTHR47707">
    <property type="entry name" value="8-OXO-DGTP DIPHOSPHATASE"/>
    <property type="match status" value="1"/>
</dbReference>
<reference evidence="19 20" key="1">
    <citation type="submission" date="2016-12" db="EMBL/GenBank/DDBJ databases">
        <title>Trade-off between light-utilization and light-protection in marine flavobacteria.</title>
        <authorList>
            <person name="Kumagai Y."/>
            <person name="Yoshizawa S."/>
            <person name="Kogure K."/>
            <person name="Iwasaki W."/>
        </authorList>
    </citation>
    <scope>NUCLEOTIDE SEQUENCE [LARGE SCALE GENOMIC DNA]</scope>
    <source>
        <strain evidence="19 20">KCTC 22729</strain>
    </source>
</reference>
<evidence type="ECO:0000256" key="10">
    <source>
        <dbReference type="ARBA" id="ARBA00035861"/>
    </source>
</evidence>
<dbReference type="PRINTS" id="PR00502">
    <property type="entry name" value="NUDIXFAMILY"/>
</dbReference>
<name>A0A2S7WC60_9FLAO</name>
<evidence type="ECO:0000256" key="13">
    <source>
        <dbReference type="ARBA" id="ARBA00040794"/>
    </source>
</evidence>
<evidence type="ECO:0000256" key="1">
    <source>
        <dbReference type="ARBA" id="ARBA00001946"/>
    </source>
</evidence>
<comment type="cofactor">
    <cofactor evidence="1">
        <name>Mg(2+)</name>
        <dbReference type="ChEBI" id="CHEBI:18420"/>
    </cofactor>
</comment>
<evidence type="ECO:0000259" key="18">
    <source>
        <dbReference type="PROSITE" id="PS51462"/>
    </source>
</evidence>
<dbReference type="InterPro" id="IPR020476">
    <property type="entry name" value="Nudix_hydrolase"/>
</dbReference>
<organism evidence="19 20">
    <name type="scientific">Polaribacter gangjinensis</name>
    <dbReference type="NCBI Taxonomy" id="574710"/>
    <lineage>
        <taxon>Bacteria</taxon>
        <taxon>Pseudomonadati</taxon>
        <taxon>Bacteroidota</taxon>
        <taxon>Flavobacteriia</taxon>
        <taxon>Flavobacteriales</taxon>
        <taxon>Flavobacteriaceae</taxon>
    </lineage>
</organism>
<sequence>MINVTCAIIEHNEKIVVVQRSEFMNLPLKWEFPGGKIENNETEEACIKREIKEELNIEIELISRLSPVTYKYPSFEIKLIPFIAKYINGEINLSEHKQFDWLTKDRLNNLDWAEADIAILKEYQSL</sequence>
<feature type="domain" description="Nudix hydrolase" evidence="18">
    <location>
        <begin position="1"/>
        <end position="124"/>
    </location>
</feature>
<comment type="caution">
    <text evidence="19">The sequence shown here is derived from an EMBL/GenBank/DDBJ whole genome shotgun (WGS) entry which is preliminary data.</text>
</comment>
<evidence type="ECO:0000256" key="11">
    <source>
        <dbReference type="ARBA" id="ARBA00036904"/>
    </source>
</evidence>
<dbReference type="AlphaFoldDB" id="A0A2S7WC60"/>
<evidence type="ECO:0000313" key="19">
    <source>
        <dbReference type="EMBL" id="PQJ75210.1"/>
    </source>
</evidence>